<feature type="signal peptide" evidence="1">
    <location>
        <begin position="1"/>
        <end position="19"/>
    </location>
</feature>
<dbReference type="HOGENOM" id="CLU_089018_0_0_1"/>
<dbReference type="PANTHER" id="PTHR35605">
    <property type="entry name" value="ECP2 EFFECTOR PROTEIN DOMAIN-CONTAINING PROTEIN-RELATED"/>
    <property type="match status" value="1"/>
</dbReference>
<dbReference type="EMBL" id="JELW01000079">
    <property type="protein sequence ID" value="EXU95465.1"/>
    <property type="molecule type" value="Genomic_DNA"/>
</dbReference>
<evidence type="ECO:0000313" key="3">
    <source>
        <dbReference type="Proteomes" id="UP000030151"/>
    </source>
</evidence>
<dbReference type="AlphaFoldDB" id="A0A014PIJ6"/>
<reference evidence="2 3" key="1">
    <citation type="submission" date="2014-02" db="EMBL/GenBank/DDBJ databases">
        <title>The genome sequence of the entomopathogenic fungus Metarhizium robertsii ARSEF 2575.</title>
        <authorList>
            <person name="Giuliano Garisto Donzelli B."/>
            <person name="Roe B.A."/>
            <person name="Macmil S.L."/>
            <person name="Krasnoff S.B."/>
            <person name="Gibson D.M."/>
        </authorList>
    </citation>
    <scope>NUCLEOTIDE SEQUENCE [LARGE SCALE GENOMIC DNA]</scope>
    <source>
        <strain evidence="2 3">ARSEF 2575</strain>
    </source>
</reference>
<evidence type="ECO:0008006" key="4">
    <source>
        <dbReference type="Google" id="ProtNLM"/>
    </source>
</evidence>
<feature type="chain" id="PRO_5001474783" description="Secreted protein" evidence="1">
    <location>
        <begin position="20"/>
        <end position="201"/>
    </location>
</feature>
<name>A0A014PIJ6_9HYPO</name>
<protein>
    <recommendedName>
        <fullName evidence="4">Secreted protein</fullName>
    </recommendedName>
</protein>
<evidence type="ECO:0000256" key="1">
    <source>
        <dbReference type="SAM" id="SignalP"/>
    </source>
</evidence>
<dbReference type="PANTHER" id="PTHR35605:SF1">
    <property type="entry name" value="ECP2 EFFECTOR PROTEIN DOMAIN-CONTAINING PROTEIN-RELATED"/>
    <property type="match status" value="1"/>
</dbReference>
<dbReference type="OrthoDB" id="3552888at2759"/>
<dbReference type="eggNOG" id="ENOG502SRRT">
    <property type="taxonomic scope" value="Eukaryota"/>
</dbReference>
<gene>
    <name evidence="2" type="ORF">X797_011449</name>
</gene>
<keyword evidence="1" id="KW-0732">Signal</keyword>
<evidence type="ECO:0000313" key="2">
    <source>
        <dbReference type="EMBL" id="EXU95465.1"/>
    </source>
</evidence>
<comment type="caution">
    <text evidence="2">The sequence shown here is derived from an EMBL/GenBank/DDBJ whole genome shotgun (WGS) entry which is preliminary data.</text>
</comment>
<sequence>MVIFKSLVLALSLPLKAMAGLANAPIPGYDVVDLTWEVEVFPGHFENLTGTAEQVHHAARAMNPGWKPRTVPDPRGRNLAKRVPLFNWSKVICGAGALGWHPCKVRRIEQGIEYLRGLAGVPRNGPGPETCSRVSCSYQAAIWWCNNAPFARALGSWDDIADSAQLMVWKCSTGRPYADKYMTGQAFSTENWDVIIRQDEC</sequence>
<accession>A0A014PIJ6</accession>
<organism evidence="2 3">
    <name type="scientific">Metarhizium robertsii</name>
    <dbReference type="NCBI Taxonomy" id="568076"/>
    <lineage>
        <taxon>Eukaryota</taxon>
        <taxon>Fungi</taxon>
        <taxon>Dikarya</taxon>
        <taxon>Ascomycota</taxon>
        <taxon>Pezizomycotina</taxon>
        <taxon>Sordariomycetes</taxon>
        <taxon>Hypocreomycetidae</taxon>
        <taxon>Hypocreales</taxon>
        <taxon>Clavicipitaceae</taxon>
        <taxon>Metarhizium</taxon>
    </lineage>
</organism>
<dbReference type="Proteomes" id="UP000030151">
    <property type="component" value="Unassembled WGS sequence"/>
</dbReference>
<proteinExistence type="predicted"/>